<reference evidence="1" key="1">
    <citation type="journal article" date="2014" name="Front. Microbiol.">
        <title>High frequency of phylogenetically diverse reductive dehalogenase-homologous genes in deep subseafloor sedimentary metagenomes.</title>
        <authorList>
            <person name="Kawai M."/>
            <person name="Futagami T."/>
            <person name="Toyoda A."/>
            <person name="Takaki Y."/>
            <person name="Nishi S."/>
            <person name="Hori S."/>
            <person name="Arai W."/>
            <person name="Tsubouchi T."/>
            <person name="Morono Y."/>
            <person name="Uchiyama I."/>
            <person name="Ito T."/>
            <person name="Fujiyama A."/>
            <person name="Inagaki F."/>
            <person name="Takami H."/>
        </authorList>
    </citation>
    <scope>NUCLEOTIDE SEQUENCE</scope>
    <source>
        <strain evidence="1">Expedition CK06-06</strain>
    </source>
</reference>
<evidence type="ECO:0000313" key="1">
    <source>
        <dbReference type="EMBL" id="GAH97058.1"/>
    </source>
</evidence>
<sequence length="111" mass="12651">NTSNQSFLRQTFVEGRELEQLLRAPHLSIGEMVDKITEERPDRSESQSELGAFSNEPFADFSLREVRDAFTDAITEIKRELGRTYPLFIGGKEITTRTLIDSVNPARPHEV</sequence>
<protein>
    <submittedName>
        <fullName evidence="1">Uncharacterized protein</fullName>
    </submittedName>
</protein>
<feature type="non-terminal residue" evidence="1">
    <location>
        <position position="111"/>
    </location>
</feature>
<dbReference type="EMBL" id="BARU01047174">
    <property type="protein sequence ID" value="GAH97058.1"/>
    <property type="molecule type" value="Genomic_DNA"/>
</dbReference>
<proteinExistence type="predicted"/>
<dbReference type="InterPro" id="IPR016162">
    <property type="entry name" value="Ald_DH_N"/>
</dbReference>
<dbReference type="Gene3D" id="3.40.605.10">
    <property type="entry name" value="Aldehyde Dehydrogenase, Chain A, domain 1"/>
    <property type="match status" value="1"/>
</dbReference>
<comment type="caution">
    <text evidence="1">The sequence shown here is derived from an EMBL/GenBank/DDBJ whole genome shotgun (WGS) entry which is preliminary data.</text>
</comment>
<dbReference type="AlphaFoldDB" id="X1LSF4"/>
<organism evidence="1">
    <name type="scientific">marine sediment metagenome</name>
    <dbReference type="NCBI Taxonomy" id="412755"/>
    <lineage>
        <taxon>unclassified sequences</taxon>
        <taxon>metagenomes</taxon>
        <taxon>ecological metagenomes</taxon>
    </lineage>
</organism>
<feature type="non-terminal residue" evidence="1">
    <location>
        <position position="1"/>
    </location>
</feature>
<gene>
    <name evidence="1" type="ORF">S03H2_70809</name>
</gene>
<name>X1LSF4_9ZZZZ</name>
<accession>X1LSF4</accession>
<dbReference type="GO" id="GO:0016491">
    <property type="term" value="F:oxidoreductase activity"/>
    <property type="evidence" value="ECO:0007669"/>
    <property type="project" value="InterPro"/>
</dbReference>